<name>A0A4R6RM04_9HYPH</name>
<comment type="caution">
    <text evidence="1">The sequence shown here is derived from an EMBL/GenBank/DDBJ whole genome shotgun (WGS) entry which is preliminary data.</text>
</comment>
<proteinExistence type="predicted"/>
<evidence type="ECO:0000313" key="2">
    <source>
        <dbReference type="Proteomes" id="UP000294547"/>
    </source>
</evidence>
<evidence type="ECO:0008006" key="3">
    <source>
        <dbReference type="Google" id="ProtNLM"/>
    </source>
</evidence>
<reference evidence="1 2" key="1">
    <citation type="submission" date="2019-03" db="EMBL/GenBank/DDBJ databases">
        <title>Genomic Encyclopedia of Type Strains, Phase IV (KMG-IV): sequencing the most valuable type-strain genomes for metagenomic binning, comparative biology and taxonomic classification.</title>
        <authorList>
            <person name="Goeker M."/>
        </authorList>
    </citation>
    <scope>NUCLEOTIDE SEQUENCE [LARGE SCALE GENOMIC DNA]</scope>
    <source>
        <strain evidence="1 2">DSM 102969</strain>
    </source>
</reference>
<dbReference type="Proteomes" id="UP000294547">
    <property type="component" value="Unassembled WGS sequence"/>
</dbReference>
<dbReference type="AlphaFoldDB" id="A0A4R6RM04"/>
<protein>
    <recommendedName>
        <fullName evidence="3">Flp pilus assembly protein TadG</fullName>
    </recommendedName>
</protein>
<evidence type="ECO:0000313" key="1">
    <source>
        <dbReference type="EMBL" id="TDP86786.1"/>
    </source>
</evidence>
<gene>
    <name evidence="1" type="ORF">EDD54_0669</name>
</gene>
<dbReference type="Gene3D" id="3.40.50.410">
    <property type="entry name" value="von Willebrand factor, type A domain"/>
    <property type="match status" value="1"/>
</dbReference>
<dbReference type="InterPro" id="IPR036465">
    <property type="entry name" value="vWFA_dom_sf"/>
</dbReference>
<accession>A0A4R6RM04</accession>
<dbReference type="SUPFAM" id="SSF53300">
    <property type="entry name" value="vWA-like"/>
    <property type="match status" value="1"/>
</dbReference>
<organism evidence="1 2">
    <name type="scientific">Oharaeibacter diazotrophicus</name>
    <dbReference type="NCBI Taxonomy" id="1920512"/>
    <lineage>
        <taxon>Bacteria</taxon>
        <taxon>Pseudomonadati</taxon>
        <taxon>Pseudomonadota</taxon>
        <taxon>Alphaproteobacteria</taxon>
        <taxon>Hyphomicrobiales</taxon>
        <taxon>Pleomorphomonadaceae</taxon>
        <taxon>Oharaeibacter</taxon>
    </lineage>
</organism>
<dbReference type="EMBL" id="SNXY01000006">
    <property type="protein sequence ID" value="TDP86786.1"/>
    <property type="molecule type" value="Genomic_DNA"/>
</dbReference>
<keyword evidence="2" id="KW-1185">Reference proteome</keyword>
<sequence>MRSFRGDHRASISMIAALCLLPLALTVGMSIDYIRQAETRDAIQEIADKGAVLAVSDEHNTKTAAELKASAESYLKSTASTNLSIGVDFEVEVAIDLATSQRRSSVSYKAELSTTFMGVVGISKLGIGGAASAVSGLPPDTNFYFLLDTSDSMGLAATDAARGSLIALSQANGSGSCEFACHVVRGGSKSLLAIARANNLKLRIDVAKEGITKIVSLAQAAAARDGVVNRFALTSMASQLKTVSDLTSDASAFSSQLSGVDLGYGTSGLANTLWESSVPNYLTELARLTAASNDPNADRIVVLVTDGLRSQDGGSGKDSNGRPLIRAFDLDQCQAIKDAGYKLAVIYTMYYDIPYNGWYNTYVKPIRANLGPNLASCATPGLYAVGDTPEQIDAAFETIFKAMRSFPRVSS</sequence>